<organism evidence="3 4">
    <name type="scientific">Natronincola ferrireducens</name>
    <dbReference type="NCBI Taxonomy" id="393762"/>
    <lineage>
        <taxon>Bacteria</taxon>
        <taxon>Bacillati</taxon>
        <taxon>Bacillota</taxon>
        <taxon>Clostridia</taxon>
        <taxon>Peptostreptococcales</taxon>
        <taxon>Natronincolaceae</taxon>
        <taxon>Natronincola</taxon>
    </lineage>
</organism>
<keyword evidence="1" id="KW-0732">Signal</keyword>
<dbReference type="Proteomes" id="UP000198718">
    <property type="component" value="Unassembled WGS sequence"/>
</dbReference>
<reference evidence="3 4" key="1">
    <citation type="submission" date="2016-10" db="EMBL/GenBank/DDBJ databases">
        <authorList>
            <person name="de Groot N.N."/>
        </authorList>
    </citation>
    <scope>NUCLEOTIDE SEQUENCE [LARGE SCALE GENOMIC DNA]</scope>
    <source>
        <strain evidence="3 4">DSM 18346</strain>
    </source>
</reference>
<dbReference type="Gene3D" id="3.30.457.10">
    <property type="entry name" value="Copper amine oxidase-like, N-terminal domain"/>
    <property type="match status" value="1"/>
</dbReference>
<sequence length="350" mass="38847">MKSKNILAGFLSMTILSLSVATPSAIALEGVTSIKEIPGMNEVIPISTKVQEIEKLHFGSFTGKVKEITDHQRMADWQFVLVENEEGQIANIIVSQDTYIVNNTGIEVGSIITGYYDANAPMLMIYPPQYNAEVVVIENENEFVKVDIFNEDFVSRDNLLKLNISEDTTILLEDGTVFEGSLANRKLIVFYGASTRSIPAQTTPTKIIVLFEKAVHPIYEEIEEKAGFTINDVSSMDIIVNNNKIEAPAAYTNEEGIVMVPLRAIAEALGFHINWNSQQKTITLDKTISLTVGEDYYTYMKTAPIHLGAAPVVVEGRTFVPLSFFKKVTKMNNAYVFEGQIVIDNGEVME</sequence>
<dbReference type="AlphaFoldDB" id="A0A1G9FWB8"/>
<dbReference type="STRING" id="393762.SAMN05660472_02271"/>
<evidence type="ECO:0000313" key="4">
    <source>
        <dbReference type="Proteomes" id="UP000198718"/>
    </source>
</evidence>
<keyword evidence="4" id="KW-1185">Reference proteome</keyword>
<feature type="domain" description="Copper amine oxidase-like N-terminal" evidence="2">
    <location>
        <begin position="240"/>
        <end position="332"/>
    </location>
</feature>
<protein>
    <submittedName>
        <fullName evidence="3">Copper amine oxidase N-terminal domain-containing protein</fullName>
    </submittedName>
</protein>
<evidence type="ECO:0000259" key="2">
    <source>
        <dbReference type="Pfam" id="PF07833"/>
    </source>
</evidence>
<evidence type="ECO:0000256" key="1">
    <source>
        <dbReference type="SAM" id="SignalP"/>
    </source>
</evidence>
<name>A0A1G9FWB8_9FIRM</name>
<accession>A0A1G9FWB8</accession>
<evidence type="ECO:0000313" key="3">
    <source>
        <dbReference type="EMBL" id="SDK92669.1"/>
    </source>
</evidence>
<dbReference type="OrthoDB" id="1684927at2"/>
<feature type="signal peptide" evidence="1">
    <location>
        <begin position="1"/>
        <end position="27"/>
    </location>
</feature>
<dbReference type="SUPFAM" id="SSF55383">
    <property type="entry name" value="Copper amine oxidase, domain N"/>
    <property type="match status" value="1"/>
</dbReference>
<dbReference type="InterPro" id="IPR036582">
    <property type="entry name" value="Mao_N_sf"/>
</dbReference>
<gene>
    <name evidence="3" type="ORF">SAMN05660472_02271</name>
</gene>
<feature type="chain" id="PRO_5011626869" evidence="1">
    <location>
        <begin position="28"/>
        <end position="350"/>
    </location>
</feature>
<proteinExistence type="predicted"/>
<dbReference type="EMBL" id="FNFP01000005">
    <property type="protein sequence ID" value="SDK92669.1"/>
    <property type="molecule type" value="Genomic_DNA"/>
</dbReference>
<dbReference type="InterPro" id="IPR012854">
    <property type="entry name" value="Cu_amine_oxidase-like_N"/>
</dbReference>
<dbReference type="Pfam" id="PF07833">
    <property type="entry name" value="Cu_amine_oxidN1"/>
    <property type="match status" value="1"/>
</dbReference>